<feature type="transmembrane region" description="Helical" evidence="1">
    <location>
        <begin position="78"/>
        <end position="98"/>
    </location>
</feature>
<dbReference type="RefSeq" id="WP_002702219.1">
    <property type="nucleotide sequence ID" value="NZ_AGRW01000029.1"/>
</dbReference>
<keyword evidence="1" id="KW-1133">Transmembrane helix</keyword>
<evidence type="ECO:0000313" key="2">
    <source>
        <dbReference type="EMBL" id="EIC02914.1"/>
    </source>
</evidence>
<proteinExistence type="predicted"/>
<organism evidence="2 3">
    <name type="scientific">Treponema saccharophilum DSM 2985</name>
    <dbReference type="NCBI Taxonomy" id="907348"/>
    <lineage>
        <taxon>Bacteria</taxon>
        <taxon>Pseudomonadati</taxon>
        <taxon>Spirochaetota</taxon>
        <taxon>Spirochaetia</taxon>
        <taxon>Spirochaetales</taxon>
        <taxon>Treponemataceae</taxon>
        <taxon>Treponema</taxon>
    </lineage>
</organism>
<keyword evidence="1" id="KW-0472">Membrane</keyword>
<gene>
    <name evidence="2" type="ORF">TresaDRAFT_2668</name>
</gene>
<dbReference type="PATRIC" id="fig|907348.3.peg.310"/>
<evidence type="ECO:0000256" key="1">
    <source>
        <dbReference type="SAM" id="Phobius"/>
    </source>
</evidence>
<dbReference type="EMBL" id="AGRW01000029">
    <property type="protein sequence ID" value="EIC02914.1"/>
    <property type="molecule type" value="Genomic_DNA"/>
</dbReference>
<sequence>MNSSASLCLGCCAFFLGSAFGCVLCAVSSKIFGKRMLGCRLSLFCMSITFAVAFFAAMMISAGRAFSADLLLESRVDMIFVSALFAFGTALSALWKILLVPSVISYAVLCAVSFSFLGARFPVPPERIPVSVERAGQVVRVRVYRIDRHLLVPVRRFFCEVVDDGAEHTIPARDGFPGRMLSRYKSWLVSDFEEIEVELPPSRTFPALYILKFDSDMNDFCISAIRTL</sequence>
<dbReference type="STRING" id="907348.TresaDRAFT_2668"/>
<accession>H7EHN8</accession>
<protein>
    <submittedName>
        <fullName evidence="2">Uncharacterized protein</fullName>
    </submittedName>
</protein>
<comment type="caution">
    <text evidence="2">The sequence shown here is derived from an EMBL/GenBank/DDBJ whole genome shotgun (WGS) entry which is preliminary data.</text>
</comment>
<dbReference type="Proteomes" id="UP000003571">
    <property type="component" value="Unassembled WGS sequence"/>
</dbReference>
<dbReference type="AlphaFoldDB" id="H7EHN8"/>
<reference evidence="2 3" key="1">
    <citation type="submission" date="2011-09" db="EMBL/GenBank/DDBJ databases">
        <title>The draft genome of Treponema saccharophilum DSM 2985.</title>
        <authorList>
            <consortium name="US DOE Joint Genome Institute (JGI-PGF)"/>
            <person name="Lucas S."/>
            <person name="Copeland A."/>
            <person name="Lapidus A."/>
            <person name="Glavina del Rio T."/>
            <person name="Dalin E."/>
            <person name="Tice H."/>
            <person name="Bruce D."/>
            <person name="Goodwin L."/>
            <person name="Pitluck S."/>
            <person name="Peters L."/>
            <person name="Kyrpides N."/>
            <person name="Mavromatis K."/>
            <person name="Ivanova N."/>
            <person name="Markowitz V."/>
            <person name="Cheng J.-F."/>
            <person name="Hugenholtz P."/>
            <person name="Woyke T."/>
            <person name="Wu D."/>
            <person name="Gronow S."/>
            <person name="Wellnitz S."/>
            <person name="Brambilla E."/>
            <person name="Klenk H.-P."/>
            <person name="Eisen J.A."/>
        </authorList>
    </citation>
    <scope>NUCLEOTIDE SEQUENCE [LARGE SCALE GENOMIC DNA]</scope>
    <source>
        <strain evidence="2 3">DSM 2985</strain>
    </source>
</reference>
<feature type="transmembrane region" description="Helical" evidence="1">
    <location>
        <begin position="104"/>
        <end position="123"/>
    </location>
</feature>
<feature type="transmembrane region" description="Helical" evidence="1">
    <location>
        <begin position="41"/>
        <end position="66"/>
    </location>
</feature>
<evidence type="ECO:0000313" key="3">
    <source>
        <dbReference type="Proteomes" id="UP000003571"/>
    </source>
</evidence>
<name>H7EHN8_9SPIR</name>
<keyword evidence="3" id="KW-1185">Reference proteome</keyword>
<keyword evidence="1" id="KW-0812">Transmembrane</keyword>